<dbReference type="Pfam" id="PF12225">
    <property type="entry name" value="DUF5981"/>
    <property type="match status" value="1"/>
</dbReference>
<dbReference type="Proteomes" id="UP001157125">
    <property type="component" value="Unassembled WGS sequence"/>
</dbReference>
<reference evidence="4" key="1">
    <citation type="journal article" date="2019" name="Int. J. Syst. Evol. Microbiol.">
        <title>The Global Catalogue of Microorganisms (GCM) 10K type strain sequencing project: providing services to taxonomists for standard genome sequencing and annotation.</title>
        <authorList>
            <consortium name="The Broad Institute Genomics Platform"/>
            <consortium name="The Broad Institute Genome Sequencing Center for Infectious Disease"/>
            <person name="Wu L."/>
            <person name="Ma J."/>
        </authorList>
    </citation>
    <scope>NUCLEOTIDE SEQUENCE [LARGE SCALE GENOMIC DNA]</scope>
    <source>
        <strain evidence="4">NBRC 112299</strain>
    </source>
</reference>
<comment type="caution">
    <text evidence="3">The sequence shown here is derived from an EMBL/GenBank/DDBJ whole genome shotgun (WGS) entry which is preliminary data.</text>
</comment>
<evidence type="ECO:0000313" key="4">
    <source>
        <dbReference type="Proteomes" id="UP001157125"/>
    </source>
</evidence>
<accession>A0ABQ6I8S3</accession>
<name>A0ABQ6I8S3_9MICO</name>
<feature type="compositionally biased region" description="Basic residues" evidence="1">
    <location>
        <begin position="169"/>
        <end position="181"/>
    </location>
</feature>
<sequence length="181" mass="19037">MPDELTLAQSRATAGCPKTMQYGPCGGVNHDGRCEVAEHPCTFLEIPTVRWHGSPPADPAPATVRADATGRIAPPAAATSMRERIAAGPIIVADFPATALDAASLHECATILAPSVDAVLAGDSGTARVQFPPAYRAALLRDAGVTPWMGVNARDRNRVGSRGRGGGPRPRRCGRRPLHYR</sequence>
<organism evidence="3 4">
    <name type="scientific">Demequina litorisediminis</name>
    <dbReference type="NCBI Taxonomy" id="1849022"/>
    <lineage>
        <taxon>Bacteria</taxon>
        <taxon>Bacillati</taxon>
        <taxon>Actinomycetota</taxon>
        <taxon>Actinomycetes</taxon>
        <taxon>Micrococcales</taxon>
        <taxon>Demequinaceae</taxon>
        <taxon>Demequina</taxon>
    </lineage>
</organism>
<dbReference type="EMBL" id="BSUN01000001">
    <property type="protein sequence ID" value="GMA34024.1"/>
    <property type="molecule type" value="Genomic_DNA"/>
</dbReference>
<feature type="region of interest" description="Disordered" evidence="1">
    <location>
        <begin position="154"/>
        <end position="181"/>
    </location>
</feature>
<protein>
    <recommendedName>
        <fullName evidence="2">Methylene-tetrahydrofolate reductase C-terminal-like domain-containing protein</fullName>
    </recommendedName>
</protein>
<dbReference type="InterPro" id="IPR022026">
    <property type="entry name" value="DUF5981"/>
</dbReference>
<proteinExistence type="predicted"/>
<dbReference type="RefSeq" id="WP_284327177.1">
    <property type="nucleotide sequence ID" value="NZ_BSUN01000001.1"/>
</dbReference>
<evidence type="ECO:0000256" key="1">
    <source>
        <dbReference type="SAM" id="MobiDB-lite"/>
    </source>
</evidence>
<feature type="domain" description="Methylene-tetrahydrofolate reductase C-terminal-like" evidence="2">
    <location>
        <begin position="13"/>
        <end position="46"/>
    </location>
</feature>
<evidence type="ECO:0000259" key="2">
    <source>
        <dbReference type="Pfam" id="PF12225"/>
    </source>
</evidence>
<gene>
    <name evidence="3" type="ORF">GCM10025876_02280</name>
</gene>
<evidence type="ECO:0000313" key="3">
    <source>
        <dbReference type="EMBL" id="GMA34024.1"/>
    </source>
</evidence>
<keyword evidence="4" id="KW-1185">Reference proteome</keyword>